<organism evidence="4 5">
    <name type="scientific">Aquamicrobium ahrensii</name>
    <dbReference type="NCBI Taxonomy" id="469551"/>
    <lineage>
        <taxon>Bacteria</taxon>
        <taxon>Pseudomonadati</taxon>
        <taxon>Pseudomonadota</taxon>
        <taxon>Alphaproteobacteria</taxon>
        <taxon>Hyphomicrobiales</taxon>
        <taxon>Phyllobacteriaceae</taxon>
        <taxon>Aquamicrobium</taxon>
    </lineage>
</organism>
<dbReference type="InterPro" id="IPR002563">
    <property type="entry name" value="Flavin_Rdtase-like_dom"/>
</dbReference>
<evidence type="ECO:0000256" key="1">
    <source>
        <dbReference type="ARBA" id="ARBA00008898"/>
    </source>
</evidence>
<dbReference type="RefSeq" id="WP_354152771.1">
    <property type="nucleotide sequence ID" value="NZ_JBEPMN010000017.1"/>
</dbReference>
<comment type="caution">
    <text evidence="4">The sequence shown here is derived from an EMBL/GenBank/DDBJ whole genome shotgun (WGS) entry which is preliminary data.</text>
</comment>
<gene>
    <name evidence="4" type="ORF">ABID44_003286</name>
</gene>
<reference evidence="4 5" key="1">
    <citation type="submission" date="2024-06" db="EMBL/GenBank/DDBJ databases">
        <title>Genomic Encyclopedia of Type Strains, Phase IV (KMG-IV): sequencing the most valuable type-strain genomes for metagenomic binning, comparative biology and taxonomic classification.</title>
        <authorList>
            <person name="Goeker M."/>
        </authorList>
    </citation>
    <scope>NUCLEOTIDE SEQUENCE [LARGE SCALE GENOMIC DNA]</scope>
    <source>
        <strain evidence="4 5">DSM 19730</strain>
    </source>
</reference>
<name>A0ABV2KRZ8_9HYPH</name>
<dbReference type="PANTHER" id="PTHR30466">
    <property type="entry name" value="FLAVIN REDUCTASE"/>
    <property type="match status" value="1"/>
</dbReference>
<proteinExistence type="inferred from homology"/>
<dbReference type="Gene3D" id="2.30.110.10">
    <property type="entry name" value="Electron Transport, Fmn-binding Protein, Chain A"/>
    <property type="match status" value="1"/>
</dbReference>
<keyword evidence="2" id="KW-0560">Oxidoreductase</keyword>
<evidence type="ECO:0000313" key="5">
    <source>
        <dbReference type="Proteomes" id="UP001549143"/>
    </source>
</evidence>
<dbReference type="SUPFAM" id="SSF50475">
    <property type="entry name" value="FMN-binding split barrel"/>
    <property type="match status" value="1"/>
</dbReference>
<dbReference type="InterPro" id="IPR012349">
    <property type="entry name" value="Split_barrel_FMN-bd"/>
</dbReference>
<sequence>MSADSEDERSPIDPIELRRAFGTFVTGVTVVTTLDEDGMPRGMTANSFTSVSLDPPLLLVCIGKKASSAKAFDAARSFAVNILHDRQKDVASVFASKSLCKFDSVEYDAVNTRAPVLTDSLSWFDCALHERVDAGDHVILIGRVVAFGSSPAAPLGFCRGSYVNVEDPMPAGWGASHRMMVCHLVEHGGRILLRGDGSGGWGLPTESRSGARKRIDLDEDGRIASISLDAFLYSVFDVADEHPGYVIYRSVLADPNGAVAELPPTLKFFAPEELPWNLIRVRQVRAMLRRYLHERQEGRFGIYNDSDDGGRIAMIGGTPRPWSSLSGVASEHEAAEG</sequence>
<evidence type="ECO:0000313" key="4">
    <source>
        <dbReference type="EMBL" id="MET3662933.1"/>
    </source>
</evidence>
<dbReference type="PANTHER" id="PTHR30466:SF11">
    <property type="entry name" value="FLAVIN-DEPENDENT MONOOXYGENASE, REDUCTASE SUBUNIT HSAB"/>
    <property type="match status" value="1"/>
</dbReference>
<keyword evidence="5" id="KW-1185">Reference proteome</keyword>
<accession>A0ABV2KRZ8</accession>
<dbReference type="Pfam" id="PF01613">
    <property type="entry name" value="Flavin_Reduct"/>
    <property type="match status" value="1"/>
</dbReference>
<dbReference type="InterPro" id="IPR050268">
    <property type="entry name" value="NADH-dep_flavin_reductase"/>
</dbReference>
<dbReference type="Proteomes" id="UP001549143">
    <property type="component" value="Unassembled WGS sequence"/>
</dbReference>
<dbReference type="EMBL" id="JBEPMN010000017">
    <property type="protein sequence ID" value="MET3662933.1"/>
    <property type="molecule type" value="Genomic_DNA"/>
</dbReference>
<evidence type="ECO:0000256" key="2">
    <source>
        <dbReference type="ARBA" id="ARBA00023002"/>
    </source>
</evidence>
<protein>
    <submittedName>
        <fullName evidence="4">Flavin reductase (DIM6/NTAB) family NADH-FMN oxidoreductase RutF</fullName>
    </submittedName>
</protein>
<dbReference type="Gene3D" id="3.90.79.10">
    <property type="entry name" value="Nucleoside Triphosphate Pyrophosphohydrolase"/>
    <property type="match status" value="1"/>
</dbReference>
<comment type="similarity">
    <text evidence="1">Belongs to the non-flavoprotein flavin reductase family.</text>
</comment>
<evidence type="ECO:0000259" key="3">
    <source>
        <dbReference type="SMART" id="SM00903"/>
    </source>
</evidence>
<dbReference type="SMART" id="SM00903">
    <property type="entry name" value="Flavin_Reduct"/>
    <property type="match status" value="1"/>
</dbReference>
<feature type="domain" description="Flavin reductase like" evidence="3">
    <location>
        <begin position="21"/>
        <end position="164"/>
    </location>
</feature>